<dbReference type="Pfam" id="PF13489">
    <property type="entry name" value="Methyltransf_23"/>
    <property type="match status" value="1"/>
</dbReference>
<keyword evidence="3" id="KW-1185">Reference proteome</keyword>
<dbReference type="Proteomes" id="UP000001294">
    <property type="component" value="Unassembled WGS sequence"/>
</dbReference>
<evidence type="ECO:0000313" key="3">
    <source>
        <dbReference type="Proteomes" id="UP000001294"/>
    </source>
</evidence>
<dbReference type="PANTHER" id="PTHR43591">
    <property type="entry name" value="METHYLTRANSFERASE"/>
    <property type="match status" value="1"/>
</dbReference>
<evidence type="ECO:0008006" key="4">
    <source>
        <dbReference type="Google" id="ProtNLM"/>
    </source>
</evidence>
<dbReference type="VEuPathDB" id="FungiDB:PMAA_048590"/>
<proteinExistence type="predicted"/>
<feature type="region of interest" description="Disordered" evidence="1">
    <location>
        <begin position="186"/>
        <end position="206"/>
    </location>
</feature>
<evidence type="ECO:0000313" key="2">
    <source>
        <dbReference type="EMBL" id="EEA21056.1"/>
    </source>
</evidence>
<dbReference type="InterPro" id="IPR029063">
    <property type="entry name" value="SAM-dependent_MTases_sf"/>
</dbReference>
<dbReference type="EMBL" id="DS995904">
    <property type="protein sequence ID" value="EEA21056.1"/>
    <property type="molecule type" value="Genomic_DNA"/>
</dbReference>
<dbReference type="HOGENOM" id="CLU_512985_0_0_1"/>
<gene>
    <name evidence="2" type="ORF">PMAA_048590</name>
</gene>
<feature type="compositionally biased region" description="Polar residues" evidence="1">
    <location>
        <begin position="186"/>
        <end position="202"/>
    </location>
</feature>
<protein>
    <recommendedName>
        <fullName evidence="4">S-adenosyl-L-methionine-dependent methyltransferase</fullName>
    </recommendedName>
</protein>
<dbReference type="PANTHER" id="PTHR43591:SF24">
    <property type="entry name" value="2-METHOXY-6-POLYPRENYL-1,4-BENZOQUINOL METHYLASE, MITOCHONDRIAL"/>
    <property type="match status" value="1"/>
</dbReference>
<dbReference type="CDD" id="cd02440">
    <property type="entry name" value="AdoMet_MTases"/>
    <property type="match status" value="1"/>
</dbReference>
<organism evidence="2 3">
    <name type="scientific">Talaromyces marneffei (strain ATCC 18224 / CBS 334.59 / QM 7333)</name>
    <name type="common">Penicillium marneffei</name>
    <dbReference type="NCBI Taxonomy" id="441960"/>
    <lineage>
        <taxon>Eukaryota</taxon>
        <taxon>Fungi</taxon>
        <taxon>Dikarya</taxon>
        <taxon>Ascomycota</taxon>
        <taxon>Pezizomycotina</taxon>
        <taxon>Eurotiomycetes</taxon>
        <taxon>Eurotiomycetidae</taxon>
        <taxon>Eurotiales</taxon>
        <taxon>Trichocomaceae</taxon>
        <taxon>Talaromyces</taxon>
        <taxon>Talaromyces sect. Talaromyces</taxon>
    </lineage>
</organism>
<accession>B6QPI3</accession>
<dbReference type="SUPFAM" id="SSF53335">
    <property type="entry name" value="S-adenosyl-L-methionine-dependent methyltransferases"/>
    <property type="match status" value="1"/>
</dbReference>
<dbReference type="Gene3D" id="3.40.50.150">
    <property type="entry name" value="Vaccinia Virus protein VP39"/>
    <property type="match status" value="1"/>
</dbReference>
<evidence type="ECO:0000256" key="1">
    <source>
        <dbReference type="SAM" id="MobiDB-lite"/>
    </source>
</evidence>
<sequence>MDLSAPAYPVHKYSLHASDHVFFLRVDGNYGMVRQSGALASRLMKPNIDHNPHDLWNGPAKDKPQATADSKRDVQFMWSIKGGQLNGGAIIVCPFGIPTATFQREYRSGLDPKILSIGNGLRLPFPEVPGTERTRQLKMKALRLAQSCFEDQDISSSLVKITVMTVVIRFTPSANIFRFVSTNSEGTISSHHPRGQHTNPRRSQPREAIDRTVLCDLRTRFRIVSHGQDHTRFSRNPNVGTTSLNSALQEIVIIHGREFQQYSLNNRIYLCPIDDDEIDRLELQQQVFNLVFDNRLIFPPIHNPRRVLDCGYGAGNWALEVAERYPHCQVIGVDISPHMQPLDIPDNLWLQVDNLNRPFTFPSRHFDLVHSRLVASGLDRSRWSSYVRDLVRVTKRGGWVQMAEIYFNVQSDNGSITDRHALREWSRRYMRALEDLKDLRAAPRLASLMTAAGLEDVDMRMIQLPLSAWSSDPRSHQIGASNRSNIHQLLESLALYPLTHRLHMTLDDFNSLIQRARVEVDDHALKAYFPL</sequence>
<dbReference type="GO" id="GO:0008168">
    <property type="term" value="F:methyltransferase activity"/>
    <property type="evidence" value="ECO:0007669"/>
    <property type="project" value="TreeGrafter"/>
</dbReference>
<dbReference type="OrthoDB" id="506498at2759"/>
<dbReference type="AlphaFoldDB" id="B6QPI3"/>
<name>B6QPI3_TALMQ</name>
<reference evidence="3" key="1">
    <citation type="journal article" date="2015" name="Genome Announc.">
        <title>Genome sequence of the AIDS-associated pathogen Penicillium marneffei (ATCC18224) and its near taxonomic relative Talaromyces stipitatus (ATCC10500).</title>
        <authorList>
            <person name="Nierman W.C."/>
            <person name="Fedorova-Abrams N.D."/>
            <person name="Andrianopoulos A."/>
        </authorList>
    </citation>
    <scope>NUCLEOTIDE SEQUENCE [LARGE SCALE GENOMIC DNA]</scope>
    <source>
        <strain evidence="3">ATCC 18224 / CBS 334.59 / QM 7333</strain>
    </source>
</reference>
<dbReference type="PhylomeDB" id="B6QPI3"/>